<gene>
    <name evidence="2" type="ORF">SAMN05660197_1867</name>
</gene>
<organism evidence="2 3">
    <name type="scientific">Nitratiruptor tergarcus DSM 16512</name>
    <dbReference type="NCBI Taxonomy" id="1069081"/>
    <lineage>
        <taxon>Bacteria</taxon>
        <taxon>Pseudomonadati</taxon>
        <taxon>Campylobacterota</taxon>
        <taxon>Epsilonproteobacteria</taxon>
        <taxon>Nautiliales</taxon>
        <taxon>Nitratiruptoraceae</taxon>
        <taxon>Nitratiruptor</taxon>
    </lineage>
</organism>
<protein>
    <submittedName>
        <fullName evidence="2">Predicted xylanase/chitin deacetylase</fullName>
    </submittedName>
</protein>
<evidence type="ECO:0000313" key="3">
    <source>
        <dbReference type="Proteomes" id="UP000192602"/>
    </source>
</evidence>
<dbReference type="Pfam" id="PF01522">
    <property type="entry name" value="Polysacc_deac_1"/>
    <property type="match status" value="1"/>
</dbReference>
<proteinExistence type="predicted"/>
<name>A0A1W1WUX0_9BACT</name>
<dbReference type="GO" id="GO:0045493">
    <property type="term" value="P:xylan catabolic process"/>
    <property type="evidence" value="ECO:0007669"/>
    <property type="project" value="UniProtKB-KW"/>
</dbReference>
<dbReference type="GO" id="GO:0016810">
    <property type="term" value="F:hydrolase activity, acting on carbon-nitrogen (but not peptide) bonds"/>
    <property type="evidence" value="ECO:0007669"/>
    <property type="project" value="InterPro"/>
</dbReference>
<reference evidence="3" key="1">
    <citation type="submission" date="2017-04" db="EMBL/GenBank/DDBJ databases">
        <authorList>
            <person name="Varghese N."/>
            <person name="Submissions S."/>
        </authorList>
    </citation>
    <scope>NUCLEOTIDE SEQUENCE [LARGE SCALE GENOMIC DNA]</scope>
    <source>
        <strain evidence="3">DSM 16512</strain>
    </source>
</reference>
<dbReference type="PANTHER" id="PTHR47561:SF1">
    <property type="entry name" value="POLYSACCHARIDE DEACETYLASE FAMILY PROTEIN (AFU_ORTHOLOGUE AFUA_6G05030)"/>
    <property type="match status" value="1"/>
</dbReference>
<dbReference type="RefSeq" id="WP_159445336.1">
    <property type="nucleotide sequence ID" value="NZ_AP026671.1"/>
</dbReference>
<dbReference type="EMBL" id="FWWZ01000001">
    <property type="protein sequence ID" value="SMC10036.1"/>
    <property type="molecule type" value="Genomic_DNA"/>
</dbReference>
<keyword evidence="2" id="KW-0858">Xylan degradation</keyword>
<keyword evidence="3" id="KW-1185">Reference proteome</keyword>
<dbReference type="PROSITE" id="PS51677">
    <property type="entry name" value="NODB"/>
    <property type="match status" value="1"/>
</dbReference>
<dbReference type="Proteomes" id="UP000192602">
    <property type="component" value="Unassembled WGS sequence"/>
</dbReference>
<feature type="domain" description="NodB homology" evidence="1">
    <location>
        <begin position="21"/>
        <end position="271"/>
    </location>
</feature>
<keyword evidence="2" id="KW-0378">Hydrolase</keyword>
<dbReference type="STRING" id="1069081.SAMN05660197_1867"/>
<dbReference type="AlphaFoldDB" id="A0A1W1WUX0"/>
<dbReference type="InterPro" id="IPR022560">
    <property type="entry name" value="DUF3473"/>
</dbReference>
<evidence type="ECO:0000313" key="2">
    <source>
        <dbReference type="EMBL" id="SMC10036.1"/>
    </source>
</evidence>
<keyword evidence="2" id="KW-0326">Glycosidase</keyword>
<dbReference type="SUPFAM" id="SSF88713">
    <property type="entry name" value="Glycoside hydrolase/deacetylase"/>
    <property type="match status" value="1"/>
</dbReference>
<keyword evidence="2" id="KW-0119">Carbohydrate metabolism</keyword>
<evidence type="ECO:0000259" key="1">
    <source>
        <dbReference type="PROSITE" id="PS51677"/>
    </source>
</evidence>
<keyword evidence="2" id="KW-0624">Polysaccharide degradation</keyword>
<dbReference type="InterPro" id="IPR002509">
    <property type="entry name" value="NODB_dom"/>
</dbReference>
<dbReference type="Pfam" id="PF11959">
    <property type="entry name" value="DUF3473"/>
    <property type="match status" value="1"/>
</dbReference>
<dbReference type="Gene3D" id="3.20.20.370">
    <property type="entry name" value="Glycoside hydrolase/deacetylase"/>
    <property type="match status" value="1"/>
</dbReference>
<accession>A0A1W1WUX0</accession>
<dbReference type="InterPro" id="IPR011330">
    <property type="entry name" value="Glyco_hydro/deAcase_b/a-brl"/>
</dbReference>
<dbReference type="OrthoDB" id="5352625at2"/>
<dbReference type="PANTHER" id="PTHR47561">
    <property type="entry name" value="POLYSACCHARIDE DEACETYLASE FAMILY PROTEIN (AFU_ORTHOLOGUE AFUA_6G05030)"/>
    <property type="match status" value="1"/>
</dbReference>
<dbReference type="GO" id="GO:0016798">
    <property type="term" value="F:hydrolase activity, acting on glycosyl bonds"/>
    <property type="evidence" value="ECO:0007669"/>
    <property type="project" value="UniProtKB-KW"/>
</dbReference>
<sequence>MMYLPYNYTKYPIWLTIDVEEVEDANFGITPKHPLRIDYAAIINKWIVFCQKHNISSTAFVLGSFAKKYPHIIKALHKNGHEIACHGLRHELVYNLPFDEWQRETQDAKKILEDIIGQEVIGYRAPSWSMPFEKKYYEALVASGFRFTSTYFPFKTYMYGNSIDKKSPFVITTPAGTITEIPLLKNIIPFSGGFYMRVLPFFLIQRLFANLINQGHKPIIYTHPYELLPHLFTRFRKDVKLDVAYFLTFFAVENSLQRFDKILKQFCKDKI</sequence>